<sequence length="61" mass="6959">MNHHIINHFDPSHHQLAYQSISSLIGALITFKNSPKYFTCHSSTPDLGTNSTRRTRNTYLS</sequence>
<evidence type="ECO:0000313" key="2">
    <source>
        <dbReference type="EMBL" id="MPC88558.1"/>
    </source>
</evidence>
<gene>
    <name evidence="2" type="ORF">E2C01_083468</name>
</gene>
<organism evidence="2 3">
    <name type="scientific">Portunus trituberculatus</name>
    <name type="common">Swimming crab</name>
    <name type="synonym">Neptunus trituberculatus</name>
    <dbReference type="NCBI Taxonomy" id="210409"/>
    <lineage>
        <taxon>Eukaryota</taxon>
        <taxon>Metazoa</taxon>
        <taxon>Ecdysozoa</taxon>
        <taxon>Arthropoda</taxon>
        <taxon>Crustacea</taxon>
        <taxon>Multicrustacea</taxon>
        <taxon>Malacostraca</taxon>
        <taxon>Eumalacostraca</taxon>
        <taxon>Eucarida</taxon>
        <taxon>Decapoda</taxon>
        <taxon>Pleocyemata</taxon>
        <taxon>Brachyura</taxon>
        <taxon>Eubrachyura</taxon>
        <taxon>Portunoidea</taxon>
        <taxon>Portunidae</taxon>
        <taxon>Portuninae</taxon>
        <taxon>Portunus</taxon>
    </lineage>
</organism>
<comment type="caution">
    <text evidence="2">The sequence shown here is derived from an EMBL/GenBank/DDBJ whole genome shotgun (WGS) entry which is preliminary data.</text>
</comment>
<protein>
    <submittedName>
        <fullName evidence="2">Uncharacterized protein</fullName>
    </submittedName>
</protein>
<dbReference type="AlphaFoldDB" id="A0A5B7J6N3"/>
<reference evidence="2 3" key="1">
    <citation type="submission" date="2019-05" db="EMBL/GenBank/DDBJ databases">
        <title>Another draft genome of Portunus trituberculatus and its Hox gene families provides insights of decapod evolution.</title>
        <authorList>
            <person name="Jeong J.-H."/>
            <person name="Song I."/>
            <person name="Kim S."/>
            <person name="Choi T."/>
            <person name="Kim D."/>
            <person name="Ryu S."/>
            <person name="Kim W."/>
        </authorList>
    </citation>
    <scope>NUCLEOTIDE SEQUENCE [LARGE SCALE GENOMIC DNA]</scope>
    <source>
        <tissue evidence="2">Muscle</tissue>
    </source>
</reference>
<feature type="region of interest" description="Disordered" evidence="1">
    <location>
        <begin position="42"/>
        <end position="61"/>
    </location>
</feature>
<dbReference type="EMBL" id="VSRR010078164">
    <property type="protein sequence ID" value="MPC88558.1"/>
    <property type="molecule type" value="Genomic_DNA"/>
</dbReference>
<name>A0A5B7J6N3_PORTR</name>
<evidence type="ECO:0000313" key="3">
    <source>
        <dbReference type="Proteomes" id="UP000324222"/>
    </source>
</evidence>
<accession>A0A5B7J6N3</accession>
<dbReference type="Proteomes" id="UP000324222">
    <property type="component" value="Unassembled WGS sequence"/>
</dbReference>
<evidence type="ECO:0000256" key="1">
    <source>
        <dbReference type="SAM" id="MobiDB-lite"/>
    </source>
</evidence>
<proteinExistence type="predicted"/>
<keyword evidence="3" id="KW-1185">Reference proteome</keyword>